<organism evidence="2 3">
    <name type="scientific">Kitasatospora nipponensis</name>
    <dbReference type="NCBI Taxonomy" id="258049"/>
    <lineage>
        <taxon>Bacteria</taxon>
        <taxon>Bacillati</taxon>
        <taxon>Actinomycetota</taxon>
        <taxon>Actinomycetes</taxon>
        <taxon>Kitasatosporales</taxon>
        <taxon>Streptomycetaceae</taxon>
        <taxon>Kitasatospora</taxon>
    </lineage>
</organism>
<feature type="region of interest" description="Disordered" evidence="1">
    <location>
        <begin position="100"/>
        <end position="120"/>
    </location>
</feature>
<keyword evidence="3" id="KW-1185">Reference proteome</keyword>
<feature type="compositionally biased region" description="Pro residues" evidence="1">
    <location>
        <begin position="26"/>
        <end position="38"/>
    </location>
</feature>
<proteinExistence type="predicted"/>
<reference evidence="2 3" key="1">
    <citation type="journal article" date="2019" name="Int. J. Syst. Evol. Microbiol.">
        <title>The Global Catalogue of Microorganisms (GCM) 10K type strain sequencing project: providing services to taxonomists for standard genome sequencing and annotation.</title>
        <authorList>
            <consortium name="The Broad Institute Genomics Platform"/>
            <consortium name="The Broad Institute Genome Sequencing Center for Infectious Disease"/>
            <person name="Wu L."/>
            <person name="Ma J."/>
        </authorList>
    </citation>
    <scope>NUCLEOTIDE SEQUENCE [LARGE SCALE GENOMIC DNA]</scope>
    <source>
        <strain evidence="2 3">JCM 13004</strain>
    </source>
</reference>
<dbReference type="EMBL" id="BAAALF010000022">
    <property type="protein sequence ID" value="GAA1228382.1"/>
    <property type="molecule type" value="Genomic_DNA"/>
</dbReference>
<feature type="region of interest" description="Disordered" evidence="1">
    <location>
        <begin position="1"/>
        <end position="38"/>
    </location>
</feature>
<accession>A0ABN1W1H1</accession>
<dbReference type="Proteomes" id="UP001500037">
    <property type="component" value="Unassembled WGS sequence"/>
</dbReference>
<name>A0ABN1W1H1_9ACTN</name>
<comment type="caution">
    <text evidence="2">The sequence shown here is derived from an EMBL/GenBank/DDBJ whole genome shotgun (WGS) entry which is preliminary data.</text>
</comment>
<evidence type="ECO:0000256" key="1">
    <source>
        <dbReference type="SAM" id="MobiDB-lite"/>
    </source>
</evidence>
<sequence>MTSLDYGPPAVRWPCAQPEQPILPQGSPPAPWPAPVLPPAPMHPPAPVARVPALGERMEIVEGSLRAERFAAYRRDTVHASQLVAAVAFDMPVELLDHRDRIGLTGPQPRTRTARRRSAR</sequence>
<dbReference type="RefSeq" id="WP_344440779.1">
    <property type="nucleotide sequence ID" value="NZ_BAAALF010000022.1"/>
</dbReference>
<evidence type="ECO:0000313" key="3">
    <source>
        <dbReference type="Proteomes" id="UP001500037"/>
    </source>
</evidence>
<evidence type="ECO:0000313" key="2">
    <source>
        <dbReference type="EMBL" id="GAA1228382.1"/>
    </source>
</evidence>
<gene>
    <name evidence="2" type="ORF">GCM10009665_18510</name>
</gene>
<protein>
    <submittedName>
        <fullName evidence="2">Uncharacterized protein</fullName>
    </submittedName>
</protein>